<dbReference type="RefSeq" id="WP_320424346.1">
    <property type="nucleotide sequence ID" value="NZ_JAXCLA010000005.1"/>
</dbReference>
<feature type="domain" description="P/Homo B" evidence="3">
    <location>
        <begin position="9"/>
        <end position="182"/>
    </location>
</feature>
<dbReference type="NCBIfam" id="TIGR02595">
    <property type="entry name" value="PEP_CTERM"/>
    <property type="match status" value="1"/>
</dbReference>
<evidence type="ECO:0000259" key="3">
    <source>
        <dbReference type="PROSITE" id="PS51829"/>
    </source>
</evidence>
<dbReference type="InterPro" id="IPR002884">
    <property type="entry name" value="P_dom"/>
</dbReference>
<keyword evidence="2" id="KW-0378">Hydrolase</keyword>
<evidence type="ECO:0000313" key="5">
    <source>
        <dbReference type="Proteomes" id="UP001285263"/>
    </source>
</evidence>
<proteinExistence type="predicted"/>
<dbReference type="PROSITE" id="PS51829">
    <property type="entry name" value="P_HOMO_B"/>
    <property type="match status" value="1"/>
</dbReference>
<keyword evidence="1" id="KW-0645">Protease</keyword>
<dbReference type="EMBL" id="JAXCLA010000005">
    <property type="protein sequence ID" value="MDY0746438.1"/>
    <property type="molecule type" value="Genomic_DNA"/>
</dbReference>
<gene>
    <name evidence="4" type="ORF">SNE35_18140</name>
</gene>
<reference evidence="4 5" key="1">
    <citation type="submission" date="2023-11" db="EMBL/GenBank/DDBJ databases">
        <title>Paucibacter sp. nov., isolated from fresh soil in Korea.</title>
        <authorList>
            <person name="Le N.T.T."/>
        </authorList>
    </citation>
    <scope>NUCLEOTIDE SEQUENCE [LARGE SCALE GENOMIC DNA]</scope>
    <source>
        <strain evidence="4 5">R3-3</strain>
    </source>
</reference>
<protein>
    <submittedName>
        <fullName evidence="4">PEP-CTERM sorting domain-containing protein</fullName>
    </submittedName>
</protein>
<dbReference type="InterPro" id="IPR008979">
    <property type="entry name" value="Galactose-bd-like_sf"/>
</dbReference>
<evidence type="ECO:0000256" key="2">
    <source>
        <dbReference type="ARBA" id="ARBA00022801"/>
    </source>
</evidence>
<accession>A0ABU5DJG2</accession>
<dbReference type="Proteomes" id="UP001285263">
    <property type="component" value="Unassembled WGS sequence"/>
</dbReference>
<keyword evidence="5" id="KW-1185">Reference proteome</keyword>
<evidence type="ECO:0000313" key="4">
    <source>
        <dbReference type="EMBL" id="MDY0746438.1"/>
    </source>
</evidence>
<evidence type="ECO:0000256" key="1">
    <source>
        <dbReference type="ARBA" id="ARBA00022670"/>
    </source>
</evidence>
<name>A0ABU5DJG2_9BURK</name>
<dbReference type="InterPro" id="IPR013424">
    <property type="entry name" value="Ice-binding_C"/>
</dbReference>
<organism evidence="4 5">
    <name type="scientific">Roseateles agri</name>
    <dbReference type="NCBI Taxonomy" id="3098619"/>
    <lineage>
        <taxon>Bacteria</taxon>
        <taxon>Pseudomonadati</taxon>
        <taxon>Pseudomonadota</taxon>
        <taxon>Betaproteobacteria</taxon>
        <taxon>Burkholderiales</taxon>
        <taxon>Sphaerotilaceae</taxon>
        <taxon>Roseateles</taxon>
    </lineage>
</organism>
<comment type="caution">
    <text evidence="4">The sequence shown here is derived from an EMBL/GenBank/DDBJ whole genome shotgun (WGS) entry which is preliminary data.</text>
</comment>
<sequence length="213" mass="21794">MTALLAGAAHAQADPVTFGQTGLNTAIPDNDPSGISFTLTVSGLGAGSSLSEASVGVTHPWVGDLIYTLSHGGTTVTLMFRPGSKDPNILTDSSNLSSSHPLLFSAAGLAAATTVGAGCVANETVGVDAGCLNTSFIPDDAFSAFDGIDLNGEWLLNVADVITLDRGSLDNWALTFDDQQQTLTVPEPAGLALVLLAGVSAWVARHRRVSDQT</sequence>
<dbReference type="Gene3D" id="2.60.120.260">
    <property type="entry name" value="Galactose-binding domain-like"/>
    <property type="match status" value="1"/>
</dbReference>
<dbReference type="SUPFAM" id="SSF49785">
    <property type="entry name" value="Galactose-binding domain-like"/>
    <property type="match status" value="1"/>
</dbReference>